<accession>A0A6G1GJ18</accession>
<gene>
    <name evidence="2" type="ORF">K402DRAFT_399082</name>
</gene>
<evidence type="ECO:0000313" key="2">
    <source>
        <dbReference type="EMBL" id="KAF1980852.1"/>
    </source>
</evidence>
<proteinExistence type="predicted"/>
<evidence type="ECO:0000313" key="3">
    <source>
        <dbReference type="Proteomes" id="UP000800041"/>
    </source>
</evidence>
<reference evidence="2" key="1">
    <citation type="journal article" date="2020" name="Stud. Mycol.">
        <title>101 Dothideomycetes genomes: a test case for predicting lifestyles and emergence of pathogens.</title>
        <authorList>
            <person name="Haridas S."/>
            <person name="Albert R."/>
            <person name="Binder M."/>
            <person name="Bloem J."/>
            <person name="Labutti K."/>
            <person name="Salamov A."/>
            <person name="Andreopoulos B."/>
            <person name="Baker S."/>
            <person name="Barry K."/>
            <person name="Bills G."/>
            <person name="Bluhm B."/>
            <person name="Cannon C."/>
            <person name="Castanera R."/>
            <person name="Culley D."/>
            <person name="Daum C."/>
            <person name="Ezra D."/>
            <person name="Gonzalez J."/>
            <person name="Henrissat B."/>
            <person name="Kuo A."/>
            <person name="Liang C."/>
            <person name="Lipzen A."/>
            <person name="Lutzoni F."/>
            <person name="Magnuson J."/>
            <person name="Mondo S."/>
            <person name="Nolan M."/>
            <person name="Ohm R."/>
            <person name="Pangilinan J."/>
            <person name="Park H.-J."/>
            <person name="Ramirez L."/>
            <person name="Alfaro M."/>
            <person name="Sun H."/>
            <person name="Tritt A."/>
            <person name="Yoshinaga Y."/>
            <person name="Zwiers L.-H."/>
            <person name="Turgeon B."/>
            <person name="Goodwin S."/>
            <person name="Spatafora J."/>
            <person name="Crous P."/>
            <person name="Grigoriev I."/>
        </authorList>
    </citation>
    <scope>NUCLEOTIDE SEQUENCE</scope>
    <source>
        <strain evidence="2">CBS 113979</strain>
    </source>
</reference>
<evidence type="ECO:0000256" key="1">
    <source>
        <dbReference type="SAM" id="MobiDB-lite"/>
    </source>
</evidence>
<keyword evidence="3" id="KW-1185">Reference proteome</keyword>
<organism evidence="2 3">
    <name type="scientific">Aulographum hederae CBS 113979</name>
    <dbReference type="NCBI Taxonomy" id="1176131"/>
    <lineage>
        <taxon>Eukaryota</taxon>
        <taxon>Fungi</taxon>
        <taxon>Dikarya</taxon>
        <taxon>Ascomycota</taxon>
        <taxon>Pezizomycotina</taxon>
        <taxon>Dothideomycetes</taxon>
        <taxon>Pleosporomycetidae</taxon>
        <taxon>Aulographales</taxon>
        <taxon>Aulographaceae</taxon>
    </lineage>
</organism>
<protein>
    <submittedName>
        <fullName evidence="2">Uncharacterized protein</fullName>
    </submittedName>
</protein>
<feature type="compositionally biased region" description="Polar residues" evidence="1">
    <location>
        <begin position="59"/>
        <end position="78"/>
    </location>
</feature>
<dbReference type="AlphaFoldDB" id="A0A6G1GJ18"/>
<dbReference type="EMBL" id="ML977217">
    <property type="protein sequence ID" value="KAF1980852.1"/>
    <property type="molecule type" value="Genomic_DNA"/>
</dbReference>
<name>A0A6G1GJ18_9PEZI</name>
<dbReference type="Proteomes" id="UP000800041">
    <property type="component" value="Unassembled WGS sequence"/>
</dbReference>
<feature type="region of interest" description="Disordered" evidence="1">
    <location>
        <begin position="51"/>
        <end position="87"/>
    </location>
</feature>
<sequence length="102" mass="11051">MARARNVVFLAYAVQCCLRRFPLSPPQFGIFSTVCQGLMERVEKWRLKLGSGGSGSCGHATSTTNGHGQMSTSEAQTARPSPPLLVSPSLGRRLVAFSKRVR</sequence>